<reference evidence="7 8" key="1">
    <citation type="journal article" date="2016" name="Mol. Biol. Evol.">
        <title>Comparative Genomics of Early-Diverging Mushroom-Forming Fungi Provides Insights into the Origins of Lignocellulose Decay Capabilities.</title>
        <authorList>
            <person name="Nagy L.G."/>
            <person name="Riley R."/>
            <person name="Tritt A."/>
            <person name="Adam C."/>
            <person name="Daum C."/>
            <person name="Floudas D."/>
            <person name="Sun H."/>
            <person name="Yadav J.S."/>
            <person name="Pangilinan J."/>
            <person name="Larsson K.H."/>
            <person name="Matsuura K."/>
            <person name="Barry K."/>
            <person name="Labutti K."/>
            <person name="Kuo R."/>
            <person name="Ohm R.A."/>
            <person name="Bhattacharya S.S."/>
            <person name="Shirouzu T."/>
            <person name="Yoshinaga Y."/>
            <person name="Martin F.M."/>
            <person name="Grigoriev I.V."/>
            <person name="Hibbett D.S."/>
        </authorList>
    </citation>
    <scope>NUCLEOTIDE SEQUENCE [LARGE SCALE GENOMIC DNA]</scope>
    <source>
        <strain evidence="7 8">TUFC12733</strain>
    </source>
</reference>
<feature type="domain" description="Alcohol dehydrogenase-like N-terminal" evidence="6">
    <location>
        <begin position="33"/>
        <end position="147"/>
    </location>
</feature>
<dbReference type="Proteomes" id="UP000076738">
    <property type="component" value="Unassembled WGS sequence"/>
</dbReference>
<dbReference type="SUPFAM" id="SSF51735">
    <property type="entry name" value="NAD(P)-binding Rossmann-fold domains"/>
    <property type="match status" value="1"/>
</dbReference>
<organism evidence="7 8">
    <name type="scientific">Calocera viscosa (strain TUFC12733)</name>
    <dbReference type="NCBI Taxonomy" id="1330018"/>
    <lineage>
        <taxon>Eukaryota</taxon>
        <taxon>Fungi</taxon>
        <taxon>Dikarya</taxon>
        <taxon>Basidiomycota</taxon>
        <taxon>Agaricomycotina</taxon>
        <taxon>Dacrymycetes</taxon>
        <taxon>Dacrymycetales</taxon>
        <taxon>Dacrymycetaceae</taxon>
        <taxon>Calocera</taxon>
    </lineage>
</organism>
<evidence type="ECO:0000256" key="4">
    <source>
        <dbReference type="SAM" id="MobiDB-lite"/>
    </source>
</evidence>
<dbReference type="EMBL" id="KV417267">
    <property type="protein sequence ID" value="KZP01276.1"/>
    <property type="molecule type" value="Genomic_DNA"/>
</dbReference>
<dbReference type="PANTHER" id="PTHR42813:SF2">
    <property type="entry name" value="DEHYDROGENASE, ZINC-CONTAINING, PUTATIVE (AFU_ORTHOLOGUE AFUA_2G02810)-RELATED"/>
    <property type="match status" value="1"/>
</dbReference>
<sequence length="527" mass="55962">MALPPTSTAVRLHPGKLADIRVEELPTPSITHPDDAIVKVLKAGLCGSDLHAYRGLEPFDAPYICGHELVGEIVALGSSFGAAGAEDRPALYSKLRIGDKVVSPFTCSCEECHFCRIGFPSRCVHSLLFGSPYLAGAQAQYARIPKAGGTLFLLPPELPKDLPEESFMLCGDILPTGYFAAIQALGHPNVAPIIKGESYPAVIGSIVPNVVGLQEGARVLKEDRKLSVAIVGLGPVGICALVALLDILTHNAVPEYTVYAIDPVPARRAKAEAILKKMTPAEAAHVVVLDIDAAKAAVKADTEKGVDAVLEIVGNDSAIVLAYELMRPFGVISSVGVHTSPQFPLNGDALYTKNVAASFGRCPVRAMFPLAVDLLVRRRDVLGGVGGEEALVERVIPLSEAVNGYEKFDSREWGKVPPRPPSSSAVSPSDAAQVNNLTPLARLLIRAPSPPSSHFPSPAASYLLNHAHAKSTHPRRLPAPVFLTLSSSPSTTERIYEPLARSRYTRASVLEGTARLIALTLTTPALR</sequence>
<evidence type="ECO:0000256" key="1">
    <source>
        <dbReference type="ARBA" id="ARBA00001947"/>
    </source>
</evidence>
<dbReference type="OrthoDB" id="3941538at2759"/>
<gene>
    <name evidence="7" type="ORF">CALVIDRAFT_559902</name>
</gene>
<dbReference type="InterPro" id="IPR011032">
    <property type="entry name" value="GroES-like_sf"/>
</dbReference>
<keyword evidence="2" id="KW-0479">Metal-binding</keyword>
<dbReference type="AlphaFoldDB" id="A0A167RTU9"/>
<comment type="cofactor">
    <cofactor evidence="1">
        <name>Zn(2+)</name>
        <dbReference type="ChEBI" id="CHEBI:29105"/>
    </cofactor>
</comment>
<dbReference type="PANTHER" id="PTHR42813">
    <property type="entry name" value="ZINC-TYPE ALCOHOL DEHYDROGENASE-LIKE"/>
    <property type="match status" value="1"/>
</dbReference>
<dbReference type="InterPro" id="IPR013154">
    <property type="entry name" value="ADH-like_N"/>
</dbReference>
<feature type="domain" description="Alcohol dehydrogenase-like C-terminal" evidence="5">
    <location>
        <begin position="257"/>
        <end position="375"/>
    </location>
</feature>
<dbReference type="InterPro" id="IPR013149">
    <property type="entry name" value="ADH-like_C"/>
</dbReference>
<evidence type="ECO:0008006" key="9">
    <source>
        <dbReference type="Google" id="ProtNLM"/>
    </source>
</evidence>
<evidence type="ECO:0000259" key="6">
    <source>
        <dbReference type="Pfam" id="PF08240"/>
    </source>
</evidence>
<dbReference type="InterPro" id="IPR036291">
    <property type="entry name" value="NAD(P)-bd_dom_sf"/>
</dbReference>
<name>A0A167RTU9_CALVF</name>
<protein>
    <recommendedName>
        <fullName evidence="9">GroES-like protein</fullName>
    </recommendedName>
</protein>
<evidence type="ECO:0000256" key="3">
    <source>
        <dbReference type="ARBA" id="ARBA00022833"/>
    </source>
</evidence>
<keyword evidence="8" id="KW-1185">Reference proteome</keyword>
<feature type="compositionally biased region" description="Low complexity" evidence="4">
    <location>
        <begin position="422"/>
        <end position="431"/>
    </location>
</feature>
<dbReference type="SUPFAM" id="SSF50129">
    <property type="entry name" value="GroES-like"/>
    <property type="match status" value="1"/>
</dbReference>
<accession>A0A167RTU9</accession>
<dbReference type="GO" id="GO:0046872">
    <property type="term" value="F:metal ion binding"/>
    <property type="evidence" value="ECO:0007669"/>
    <property type="project" value="UniProtKB-KW"/>
</dbReference>
<dbReference type="Pfam" id="PF00107">
    <property type="entry name" value="ADH_zinc_N"/>
    <property type="match status" value="1"/>
</dbReference>
<dbReference type="Gene3D" id="3.40.50.720">
    <property type="entry name" value="NAD(P)-binding Rossmann-like Domain"/>
    <property type="match status" value="1"/>
</dbReference>
<evidence type="ECO:0000256" key="2">
    <source>
        <dbReference type="ARBA" id="ARBA00022723"/>
    </source>
</evidence>
<proteinExistence type="predicted"/>
<dbReference type="Pfam" id="PF08240">
    <property type="entry name" value="ADH_N"/>
    <property type="match status" value="1"/>
</dbReference>
<dbReference type="STRING" id="1330018.A0A167RTU9"/>
<evidence type="ECO:0000259" key="5">
    <source>
        <dbReference type="Pfam" id="PF00107"/>
    </source>
</evidence>
<evidence type="ECO:0000313" key="7">
    <source>
        <dbReference type="EMBL" id="KZP01276.1"/>
    </source>
</evidence>
<evidence type="ECO:0000313" key="8">
    <source>
        <dbReference type="Proteomes" id="UP000076738"/>
    </source>
</evidence>
<keyword evidence="3" id="KW-0862">Zinc</keyword>
<feature type="region of interest" description="Disordered" evidence="4">
    <location>
        <begin position="411"/>
        <end position="431"/>
    </location>
</feature>
<dbReference type="Gene3D" id="3.90.180.10">
    <property type="entry name" value="Medium-chain alcohol dehydrogenases, catalytic domain"/>
    <property type="match status" value="1"/>
</dbReference>